<evidence type="ECO:0000256" key="7">
    <source>
        <dbReference type="ARBA" id="ARBA00023014"/>
    </source>
</evidence>
<dbReference type="InterPro" id="IPR047927">
    <property type="entry name" value="YfhL-like"/>
</dbReference>
<dbReference type="InterPro" id="IPR017900">
    <property type="entry name" value="4Fe4S_Fe_S_CS"/>
</dbReference>
<evidence type="ECO:0000256" key="6">
    <source>
        <dbReference type="ARBA" id="ARBA00023004"/>
    </source>
</evidence>
<feature type="domain" description="4Fe-4S ferredoxin-type" evidence="8">
    <location>
        <begin position="1"/>
        <end position="29"/>
    </location>
</feature>
<dbReference type="PANTHER" id="PTHR24960">
    <property type="entry name" value="PHOTOSYSTEM I IRON-SULFUR CENTER-RELATED"/>
    <property type="match status" value="1"/>
</dbReference>
<evidence type="ECO:0000313" key="9">
    <source>
        <dbReference type="EMBL" id="SFV57685.1"/>
    </source>
</evidence>
<dbReference type="NCBIfam" id="NF033683">
    <property type="entry name" value="di_4Fe-4S_YfhL"/>
    <property type="match status" value="1"/>
</dbReference>
<organism evidence="9">
    <name type="scientific">hydrothermal vent metagenome</name>
    <dbReference type="NCBI Taxonomy" id="652676"/>
    <lineage>
        <taxon>unclassified sequences</taxon>
        <taxon>metagenomes</taxon>
        <taxon>ecological metagenomes</taxon>
    </lineage>
</organism>
<keyword evidence="6" id="KW-0408">Iron</keyword>
<keyword evidence="3" id="KW-0004">4Fe-4S</keyword>
<dbReference type="InterPro" id="IPR050157">
    <property type="entry name" value="PSI_iron-sulfur_center"/>
</dbReference>
<dbReference type="SUPFAM" id="SSF54862">
    <property type="entry name" value="4Fe-4S ferredoxins"/>
    <property type="match status" value="1"/>
</dbReference>
<keyword evidence="5" id="KW-0249">Electron transport</keyword>
<dbReference type="GO" id="GO:0046872">
    <property type="term" value="F:metal ion binding"/>
    <property type="evidence" value="ECO:0007669"/>
    <property type="project" value="UniProtKB-KW"/>
</dbReference>
<dbReference type="PROSITE" id="PS00198">
    <property type="entry name" value="4FE4S_FER_1"/>
    <property type="match status" value="1"/>
</dbReference>
<dbReference type="Pfam" id="PF00037">
    <property type="entry name" value="Fer4"/>
    <property type="match status" value="1"/>
</dbReference>
<protein>
    <submittedName>
        <fullName evidence="9">4Fe-4S ferredoxin, iron-sulfur binding</fullName>
    </submittedName>
</protein>
<dbReference type="AlphaFoldDB" id="A0A1W1BW11"/>
<dbReference type="PANTHER" id="PTHR24960:SF79">
    <property type="entry name" value="PHOTOSYSTEM I IRON-SULFUR CENTER"/>
    <property type="match status" value="1"/>
</dbReference>
<proteinExistence type="predicted"/>
<evidence type="ECO:0000256" key="2">
    <source>
        <dbReference type="ARBA" id="ARBA00022448"/>
    </source>
</evidence>
<dbReference type="FunFam" id="3.30.70.20:FF:000045">
    <property type="entry name" value="Ferredoxin, 4Fe-4S"/>
    <property type="match status" value="1"/>
</dbReference>
<keyword evidence="2" id="KW-0813">Transport</keyword>
<reference evidence="9" key="1">
    <citation type="submission" date="2016-10" db="EMBL/GenBank/DDBJ databases">
        <authorList>
            <person name="de Groot N.N."/>
        </authorList>
    </citation>
    <scope>NUCLEOTIDE SEQUENCE</scope>
</reference>
<dbReference type="EMBL" id="FPHK01000029">
    <property type="protein sequence ID" value="SFV57685.1"/>
    <property type="molecule type" value="Genomic_DNA"/>
</dbReference>
<name>A0A1W1BW11_9ZZZZ</name>
<dbReference type="PROSITE" id="PS51379">
    <property type="entry name" value="4FE4S_FER_2"/>
    <property type="match status" value="2"/>
</dbReference>
<gene>
    <name evidence="9" type="ORF">MNB_SM-6-1136</name>
</gene>
<dbReference type="GO" id="GO:0051539">
    <property type="term" value="F:4 iron, 4 sulfur cluster binding"/>
    <property type="evidence" value="ECO:0007669"/>
    <property type="project" value="UniProtKB-KW"/>
</dbReference>
<accession>A0A1W1BW11</accession>
<dbReference type="Gene3D" id="3.30.70.20">
    <property type="match status" value="1"/>
</dbReference>
<dbReference type="GO" id="GO:0005737">
    <property type="term" value="C:cytoplasm"/>
    <property type="evidence" value="ECO:0007669"/>
    <property type="project" value="TreeGrafter"/>
</dbReference>
<dbReference type="InterPro" id="IPR017896">
    <property type="entry name" value="4Fe4S_Fe-S-bd"/>
</dbReference>
<evidence type="ECO:0000256" key="3">
    <source>
        <dbReference type="ARBA" id="ARBA00022485"/>
    </source>
</evidence>
<evidence type="ECO:0000256" key="4">
    <source>
        <dbReference type="ARBA" id="ARBA00022723"/>
    </source>
</evidence>
<comment type="cofactor">
    <cofactor evidence="1">
        <name>[4Fe-4S] cluster</name>
        <dbReference type="ChEBI" id="CHEBI:49883"/>
    </cofactor>
</comment>
<keyword evidence="7" id="KW-0411">Iron-sulfur</keyword>
<evidence type="ECO:0000256" key="1">
    <source>
        <dbReference type="ARBA" id="ARBA00001966"/>
    </source>
</evidence>
<feature type="domain" description="4Fe-4S ferredoxin-type" evidence="8">
    <location>
        <begin position="31"/>
        <end position="64"/>
    </location>
</feature>
<keyword evidence="4" id="KW-0479">Metal-binding</keyword>
<evidence type="ECO:0000259" key="8">
    <source>
        <dbReference type="PROSITE" id="PS51379"/>
    </source>
</evidence>
<evidence type="ECO:0000256" key="5">
    <source>
        <dbReference type="ARBA" id="ARBA00022982"/>
    </source>
</evidence>
<sequence length="85" mass="9593">MALIINEECIACDACREECPTLAIEEGDPIYYIDPDRCTECVGVYDEPACISVCPVDCIVPDKDNVETIAELQFKYKQLQENEEL</sequence>